<name>A0AAW0KAA7_MYOGA</name>
<comment type="caution">
    <text evidence="2">The sequence shown here is derived from an EMBL/GenBank/DDBJ whole genome shotgun (WGS) entry which is preliminary data.</text>
</comment>
<evidence type="ECO:0000313" key="2">
    <source>
        <dbReference type="EMBL" id="KAK7836047.1"/>
    </source>
</evidence>
<proteinExistence type="predicted"/>
<evidence type="ECO:0000256" key="1">
    <source>
        <dbReference type="SAM" id="MobiDB-lite"/>
    </source>
</evidence>
<organism evidence="2 3">
    <name type="scientific">Myodes glareolus</name>
    <name type="common">Bank vole</name>
    <name type="synonym">Clethrionomys glareolus</name>
    <dbReference type="NCBI Taxonomy" id="447135"/>
    <lineage>
        <taxon>Eukaryota</taxon>
        <taxon>Metazoa</taxon>
        <taxon>Chordata</taxon>
        <taxon>Craniata</taxon>
        <taxon>Vertebrata</taxon>
        <taxon>Euteleostomi</taxon>
        <taxon>Mammalia</taxon>
        <taxon>Eutheria</taxon>
        <taxon>Euarchontoglires</taxon>
        <taxon>Glires</taxon>
        <taxon>Rodentia</taxon>
        <taxon>Myomorpha</taxon>
        <taxon>Muroidea</taxon>
        <taxon>Cricetidae</taxon>
        <taxon>Arvicolinae</taxon>
        <taxon>Myodes</taxon>
    </lineage>
</organism>
<dbReference type="Proteomes" id="UP001488838">
    <property type="component" value="Unassembled WGS sequence"/>
</dbReference>
<dbReference type="AlphaFoldDB" id="A0AAW0KAA7"/>
<accession>A0AAW0KAA7</accession>
<feature type="non-terminal residue" evidence="2">
    <location>
        <position position="1"/>
    </location>
</feature>
<dbReference type="EMBL" id="JBBHLL010000001">
    <property type="protein sequence ID" value="KAK7836047.1"/>
    <property type="molecule type" value="Genomic_DNA"/>
</dbReference>
<evidence type="ECO:0000313" key="3">
    <source>
        <dbReference type="Proteomes" id="UP001488838"/>
    </source>
</evidence>
<protein>
    <submittedName>
        <fullName evidence="2">Uncharacterized protein</fullName>
    </submittedName>
</protein>
<keyword evidence="3" id="KW-1185">Reference proteome</keyword>
<sequence length="925" mass="101402">VALLAVAGGFPASDRLVAVVGICFVSYKSVSGSSTVLQIPFYFSDYIALSSKSSENLRSTSGPTSSALKSNCEVRQESKKRKTLMCLSTFLGVAFDPVKPEAPLYFVEAMELNPPLTTTSLKSSSTFDTYCGGPCCQPAFLKFLPLSSYGSCSTMVTSSPYTSCKAEGWAPVLFGCTVPGELHCQVSGITAHSQSAILYQTLVTQFWHADDNVRGSQVKKSKTKQKQEHQTVAKNGSDRDDSEQGMKHPSIFYLFEADIDALALDLQPCFSKVHRESACSSSSDDWEAEAPTLVMFLNVITSQPNSPCDALNSPETCRPKHIQLLLLGAFHCPGSGVVKKAAQDKCLLVAASSIDASLKTMQAQRISVMWRLTAPEIVSKVKTTPEETLMKLAADCRVVTTSFLDTERFYPGSSSLNSSVLRAWKVGTHTPENKCKIGSLKPSAQVGVDPGQLHGDTSFSFSRLLTNPPALLCPFSIILHSHMLCTFCLNGLHVLREHRDVQHHCSATCLGSENCVVLCSISAHSAACGGRAGNGILCAPKEQQQNNAQILGFEKGKDKAKAAGKLINLGYDMFVILSTAQLHRLVSSNSSDYKLPNPVSSFSFNNLEYITETRSQAAQVDFKFAIWRRQNPFFLMPSFEQSSKVDISILCHSALKNKIEDATNIQEVGLPNTSNLILKWECLSDTGFAMVSSIANLNISLCSKNKIEDELEINSSEKRVNVYLYFTSDPLPTLLVPLTCSLEGDVPEAHYWYRTGTYYRPGPYCLVCPPGCIEPAWSLCDNDFRTYVKEITRISLLYESRKQHCKSVFVNVNDYYMCQLPSDPLRTSEGLKRKAESGKAKSLEDAVTTAGLSPARGAENQISGDTRGDRVLTWGNERLCSPPATCLLDRSQATRCCCTRHSETEISYFLAVVPAQLPDMTAFWY</sequence>
<feature type="compositionally biased region" description="Basic and acidic residues" evidence="1">
    <location>
        <begin position="225"/>
        <end position="244"/>
    </location>
</feature>
<gene>
    <name evidence="2" type="ORF">U0070_004138</name>
</gene>
<reference evidence="2 3" key="1">
    <citation type="journal article" date="2023" name="bioRxiv">
        <title>Conserved and derived expression patterns and positive selection on dental genes reveal complex evolutionary context of ever-growing rodent molars.</title>
        <authorList>
            <person name="Calamari Z.T."/>
            <person name="Song A."/>
            <person name="Cohen E."/>
            <person name="Akter M."/>
            <person name="Roy R.D."/>
            <person name="Hallikas O."/>
            <person name="Christensen M.M."/>
            <person name="Li P."/>
            <person name="Marangoni P."/>
            <person name="Jernvall J."/>
            <person name="Klein O.D."/>
        </authorList>
    </citation>
    <scope>NUCLEOTIDE SEQUENCE [LARGE SCALE GENOMIC DNA]</scope>
    <source>
        <strain evidence="2">V071</strain>
    </source>
</reference>
<feature type="region of interest" description="Disordered" evidence="1">
    <location>
        <begin position="217"/>
        <end position="244"/>
    </location>
</feature>